<dbReference type="InterPro" id="IPR011701">
    <property type="entry name" value="MFS"/>
</dbReference>
<feature type="transmembrane region" description="Helical" evidence="4">
    <location>
        <begin position="380"/>
        <end position="399"/>
    </location>
</feature>
<evidence type="ECO:0000256" key="4">
    <source>
        <dbReference type="SAM" id="Phobius"/>
    </source>
</evidence>
<feature type="transmembrane region" description="Helical" evidence="4">
    <location>
        <begin position="261"/>
        <end position="279"/>
    </location>
</feature>
<keyword evidence="7" id="KW-1185">Reference proteome</keyword>
<feature type="transmembrane region" description="Helical" evidence="4">
    <location>
        <begin position="349"/>
        <end position="368"/>
    </location>
</feature>
<feature type="transmembrane region" description="Helical" evidence="4">
    <location>
        <begin position="291"/>
        <end position="307"/>
    </location>
</feature>
<keyword evidence="2 4" id="KW-1133">Transmembrane helix</keyword>
<feature type="transmembrane region" description="Helical" evidence="4">
    <location>
        <begin position="48"/>
        <end position="68"/>
    </location>
</feature>
<feature type="transmembrane region" description="Helical" evidence="4">
    <location>
        <begin position="135"/>
        <end position="156"/>
    </location>
</feature>
<dbReference type="CDD" id="cd17353">
    <property type="entry name" value="MFS_OFA_like"/>
    <property type="match status" value="1"/>
</dbReference>
<evidence type="ECO:0000256" key="1">
    <source>
        <dbReference type="ARBA" id="ARBA00022692"/>
    </source>
</evidence>
<dbReference type="Proteomes" id="UP000219559">
    <property type="component" value="Unassembled WGS sequence"/>
</dbReference>
<evidence type="ECO:0000256" key="3">
    <source>
        <dbReference type="ARBA" id="ARBA00023136"/>
    </source>
</evidence>
<evidence type="ECO:0000256" key="2">
    <source>
        <dbReference type="ARBA" id="ARBA00022989"/>
    </source>
</evidence>
<dbReference type="Pfam" id="PF07690">
    <property type="entry name" value="MFS_1"/>
    <property type="match status" value="1"/>
</dbReference>
<dbReference type="PROSITE" id="PS50850">
    <property type="entry name" value="MFS"/>
    <property type="match status" value="1"/>
</dbReference>
<gene>
    <name evidence="6" type="ORF">B7P33_08725</name>
</gene>
<name>A0A2A4G5X3_9FLAO</name>
<dbReference type="SUPFAM" id="SSF103473">
    <property type="entry name" value="MFS general substrate transporter"/>
    <property type="match status" value="1"/>
</dbReference>
<feature type="transmembrane region" description="Helical" evidence="4">
    <location>
        <begin position="168"/>
        <end position="187"/>
    </location>
</feature>
<keyword evidence="3 4" id="KW-0472">Membrane</keyword>
<organism evidence="6 7">
    <name type="scientific">Sediminicola luteus</name>
    <dbReference type="NCBI Taxonomy" id="319238"/>
    <lineage>
        <taxon>Bacteria</taxon>
        <taxon>Pseudomonadati</taxon>
        <taxon>Bacteroidota</taxon>
        <taxon>Flavobacteriia</taxon>
        <taxon>Flavobacteriales</taxon>
        <taxon>Flavobacteriaceae</taxon>
        <taxon>Sediminicola</taxon>
    </lineage>
</organism>
<dbReference type="PANTHER" id="PTHR11360:SF317">
    <property type="entry name" value="MAJOR FACILITATOR SUPERFAMILY (MFS) PROFILE DOMAIN-CONTAINING PROTEIN-RELATED"/>
    <property type="match status" value="1"/>
</dbReference>
<dbReference type="AlphaFoldDB" id="A0A2A4G5X3"/>
<dbReference type="RefSeq" id="WP_245871621.1">
    <property type="nucleotide sequence ID" value="NZ_KZ300476.1"/>
</dbReference>
<feature type="transmembrane region" description="Helical" evidence="4">
    <location>
        <begin position="104"/>
        <end position="123"/>
    </location>
</feature>
<feature type="transmembrane region" description="Helical" evidence="4">
    <location>
        <begin position="9"/>
        <end position="28"/>
    </location>
</feature>
<feature type="domain" description="Major facilitator superfamily (MFS) profile" evidence="5">
    <location>
        <begin position="10"/>
        <end position="404"/>
    </location>
</feature>
<dbReference type="InterPro" id="IPR050327">
    <property type="entry name" value="Proton-linked_MCT"/>
</dbReference>
<comment type="caution">
    <text evidence="6">The sequence shown here is derived from an EMBL/GenBank/DDBJ whole genome shotgun (WGS) entry which is preliminary data.</text>
</comment>
<proteinExistence type="predicted"/>
<keyword evidence="1 4" id="KW-0812">Transmembrane</keyword>
<evidence type="ECO:0000313" key="7">
    <source>
        <dbReference type="Proteomes" id="UP000219559"/>
    </source>
</evidence>
<dbReference type="EMBL" id="NBWU01000003">
    <property type="protein sequence ID" value="PCE64369.1"/>
    <property type="molecule type" value="Genomic_DNA"/>
</dbReference>
<accession>A0A2A4G5X3</accession>
<feature type="transmembrane region" description="Helical" evidence="4">
    <location>
        <begin position="313"/>
        <end position="337"/>
    </location>
</feature>
<feature type="transmembrane region" description="Helical" evidence="4">
    <location>
        <begin position="80"/>
        <end position="98"/>
    </location>
</feature>
<protein>
    <submittedName>
        <fullName evidence="6">MFS transporter</fullName>
    </submittedName>
</protein>
<reference evidence="6 7" key="1">
    <citation type="submission" date="2017-04" db="EMBL/GenBank/DDBJ databases">
        <title>A new member of the family Flavobacteriaceae isolated from ascidians.</title>
        <authorList>
            <person name="Chen L."/>
        </authorList>
    </citation>
    <scope>NUCLEOTIDE SEQUENCE [LARGE SCALE GENOMIC DNA]</scope>
    <source>
        <strain evidence="6 7">HQA918</strain>
    </source>
</reference>
<dbReference type="InterPro" id="IPR036259">
    <property type="entry name" value="MFS_trans_sf"/>
</dbReference>
<dbReference type="Gene3D" id="1.20.1250.20">
    <property type="entry name" value="MFS general substrate transporter like domains"/>
    <property type="match status" value="2"/>
</dbReference>
<feature type="transmembrane region" description="Helical" evidence="4">
    <location>
        <begin position="226"/>
        <end position="249"/>
    </location>
</feature>
<evidence type="ECO:0000313" key="6">
    <source>
        <dbReference type="EMBL" id="PCE64369.1"/>
    </source>
</evidence>
<sequence length="419" mass="45293">MQQKLKNRWLIAAAAVGIHISIGSVYAYSVMTNPVKDIFGVEGSVVKWAFKITILLLGFSAAFLGRWVERVGPRKSGTMAGILYGLGILGSGLAIQLGSLPLFYLLYGIIGGIGLGLGYITPVSTLVKWFPDKRGLATGMAIMGFGFAALIFGPLMQYLFDGVGVSNAFYILGLVYMVLILSSASYMEKPPAGYVPEGFEEGSDKKIKPDISNIDANAALRTTRFYYMWIMMFINISCGIAIISAASPMMQENLGYTPLEAAGVVGLIGVFNGLGRILWSGLSDYLGRANTYIIFFAFQVLAFYFLPQISAELFFLIVLFTVITMYGGGFATLPAFLGDLFGTKQLGAIHGMILVAWALAGVVGPSIYDWVMRSTGSFETTMGVFAAMFVVALIVSILMKRIVTKAHHKMKLTLKPSAT</sequence>
<dbReference type="PANTHER" id="PTHR11360">
    <property type="entry name" value="MONOCARBOXYLATE TRANSPORTER"/>
    <property type="match status" value="1"/>
</dbReference>
<dbReference type="InterPro" id="IPR020846">
    <property type="entry name" value="MFS_dom"/>
</dbReference>
<dbReference type="GO" id="GO:0022857">
    <property type="term" value="F:transmembrane transporter activity"/>
    <property type="evidence" value="ECO:0007669"/>
    <property type="project" value="InterPro"/>
</dbReference>
<evidence type="ECO:0000259" key="5">
    <source>
        <dbReference type="PROSITE" id="PS50850"/>
    </source>
</evidence>